<dbReference type="EMBL" id="JAMHFX010000219">
    <property type="protein sequence ID" value="MCO1623291.1"/>
    <property type="molecule type" value="Genomic_DNA"/>
</dbReference>
<protein>
    <submittedName>
        <fullName evidence="1">Uncharacterized protein</fullName>
    </submittedName>
</protein>
<dbReference type="InterPro" id="IPR036388">
    <property type="entry name" value="WH-like_DNA-bd_sf"/>
</dbReference>
<dbReference type="AlphaFoldDB" id="A0AAW5HRA8"/>
<dbReference type="RefSeq" id="WP_252461108.1">
    <property type="nucleotide sequence ID" value="NZ_JAMHFX010000219.1"/>
</dbReference>
<proteinExistence type="predicted"/>
<name>A0AAW5HRA8_PSEPU</name>
<gene>
    <name evidence="1" type="ORF">M8C81_22090</name>
</gene>
<evidence type="ECO:0000313" key="2">
    <source>
        <dbReference type="Proteomes" id="UP001202943"/>
    </source>
</evidence>
<organism evidence="1 2">
    <name type="scientific">Pseudomonas putida</name>
    <name type="common">Arthrobacter siderocapsulatus</name>
    <dbReference type="NCBI Taxonomy" id="303"/>
    <lineage>
        <taxon>Bacteria</taxon>
        <taxon>Pseudomonadati</taxon>
        <taxon>Pseudomonadota</taxon>
        <taxon>Gammaproteobacteria</taxon>
        <taxon>Pseudomonadales</taxon>
        <taxon>Pseudomonadaceae</taxon>
        <taxon>Pseudomonas</taxon>
    </lineage>
</organism>
<sequence length="129" mass="13630">MESRTLRNLESAQTGVTLDTLSKVAAGLNIHPLNIQILATCIDEGVSTADLMAKLSAELKLLDDAGVTARIPSEIVDGELAPKKPGKRHSPDTIAAIGALKAAGKSQKEVYETLGLSRSTVGRIWKTLP</sequence>
<accession>A0AAW5HRA8</accession>
<reference evidence="1" key="2">
    <citation type="submission" date="2023-08" db="EMBL/GenBank/DDBJ databases">
        <title>Isolation, Identification, Denitrification Characteristics of A Highly Efficient Aerobic Denitrifying Bacterial Strain DS2.</title>
        <authorList>
            <person name="Wang H."/>
        </authorList>
    </citation>
    <scope>NUCLEOTIDE SEQUENCE</scope>
    <source>
        <strain evidence="1">DS2</strain>
    </source>
</reference>
<dbReference type="Proteomes" id="UP001202943">
    <property type="component" value="Unassembled WGS sequence"/>
</dbReference>
<comment type="caution">
    <text evidence="1">The sequence shown here is derived from an EMBL/GenBank/DDBJ whole genome shotgun (WGS) entry which is preliminary data.</text>
</comment>
<evidence type="ECO:0000313" key="1">
    <source>
        <dbReference type="EMBL" id="MCO1623291.1"/>
    </source>
</evidence>
<dbReference type="Gene3D" id="1.10.10.10">
    <property type="entry name" value="Winged helix-like DNA-binding domain superfamily/Winged helix DNA-binding domain"/>
    <property type="match status" value="1"/>
</dbReference>
<reference evidence="1" key="1">
    <citation type="submission" date="2022-05" db="EMBL/GenBank/DDBJ databases">
        <authorList>
            <person name="Yi M."/>
        </authorList>
    </citation>
    <scope>NUCLEOTIDE SEQUENCE</scope>
    <source>
        <strain evidence="1">DS2</strain>
    </source>
</reference>